<organism evidence="2 3">
    <name type="scientific">Aristolochia fimbriata</name>
    <name type="common">White veined hardy Dutchman's pipe vine</name>
    <dbReference type="NCBI Taxonomy" id="158543"/>
    <lineage>
        <taxon>Eukaryota</taxon>
        <taxon>Viridiplantae</taxon>
        <taxon>Streptophyta</taxon>
        <taxon>Embryophyta</taxon>
        <taxon>Tracheophyta</taxon>
        <taxon>Spermatophyta</taxon>
        <taxon>Magnoliopsida</taxon>
        <taxon>Magnoliidae</taxon>
        <taxon>Piperales</taxon>
        <taxon>Aristolochiaceae</taxon>
        <taxon>Aristolochia</taxon>
    </lineage>
</organism>
<protein>
    <submittedName>
        <fullName evidence="2">Uncharacterized protein</fullName>
    </submittedName>
</protein>
<name>A0AAV7DXS3_ARIFI</name>
<comment type="caution">
    <text evidence="2">The sequence shown here is derived from an EMBL/GenBank/DDBJ whole genome shotgun (WGS) entry which is preliminary data.</text>
</comment>
<dbReference type="InterPro" id="IPR004158">
    <property type="entry name" value="DUF247_pln"/>
</dbReference>
<gene>
    <name evidence="2" type="ORF">H6P81_017188</name>
</gene>
<sequence>MSNNGETEAWVEYLKQKLECLGGKEKSKEPPATIHRVPHIIRRGNDDAYEPEIVSIGPYHRRNERVQAMETHKWQYLHSFSSRSGHLSLEEHFIPKALELKNRAQKCYSSDISFMEDKEFVEMLILDSCFILELFQKFHDRGKKVITETDPIFGHCTQWVVRCVARDLLLAENQLPFFVLQSFAKQGKLQPSVTDLAMNFFKSLYLAIDQTNSSLPPGEVAQKDFSCDDNESHLHHLLHLVHTHFVPPKPQNRAKSGSKKNHLIASNSLLPSFNKREETQFQAPLHPHAPLPTVPRAQRLQDSGITFKKGRGKNFLDIKFEEGVMEIPHLVVDHYTNTFLRNLIAFEQSYPCSGKCFTMYAAFMDFVVNTDKDVEILHQHGILDHGLGSEQDIALLFNEICKGLIVEPEDEDKYLLIVQDVIRYSNIPWNQWRAKLNRDYFGNPWAIISMTAAVVALSLTFVNSFFSIYRYYHPTP</sequence>
<dbReference type="PANTHER" id="PTHR31170:SF25">
    <property type="entry name" value="BNAA09G04570D PROTEIN"/>
    <property type="match status" value="1"/>
</dbReference>
<keyword evidence="1" id="KW-0472">Membrane</keyword>
<keyword evidence="1" id="KW-0812">Transmembrane</keyword>
<evidence type="ECO:0000313" key="2">
    <source>
        <dbReference type="EMBL" id="KAG9441334.1"/>
    </source>
</evidence>
<evidence type="ECO:0000256" key="1">
    <source>
        <dbReference type="SAM" id="Phobius"/>
    </source>
</evidence>
<dbReference type="PANTHER" id="PTHR31170">
    <property type="entry name" value="BNAC04G53230D PROTEIN"/>
    <property type="match status" value="1"/>
</dbReference>
<dbReference type="EMBL" id="JAINDJ010000007">
    <property type="protein sequence ID" value="KAG9441334.1"/>
    <property type="molecule type" value="Genomic_DNA"/>
</dbReference>
<keyword evidence="1" id="KW-1133">Transmembrane helix</keyword>
<proteinExistence type="predicted"/>
<reference evidence="2 3" key="1">
    <citation type="submission" date="2021-07" db="EMBL/GenBank/DDBJ databases">
        <title>The Aristolochia fimbriata genome: insights into angiosperm evolution, floral development and chemical biosynthesis.</title>
        <authorList>
            <person name="Jiao Y."/>
        </authorList>
    </citation>
    <scope>NUCLEOTIDE SEQUENCE [LARGE SCALE GENOMIC DNA]</scope>
    <source>
        <strain evidence="2">IBCAS-2021</strain>
        <tissue evidence="2">Leaf</tissue>
    </source>
</reference>
<accession>A0AAV7DXS3</accession>
<dbReference type="AlphaFoldDB" id="A0AAV7DXS3"/>
<dbReference type="Proteomes" id="UP000825729">
    <property type="component" value="Unassembled WGS sequence"/>
</dbReference>
<dbReference type="Pfam" id="PF03140">
    <property type="entry name" value="DUF247"/>
    <property type="match status" value="1"/>
</dbReference>
<feature type="transmembrane region" description="Helical" evidence="1">
    <location>
        <begin position="445"/>
        <end position="469"/>
    </location>
</feature>
<evidence type="ECO:0000313" key="3">
    <source>
        <dbReference type="Proteomes" id="UP000825729"/>
    </source>
</evidence>
<keyword evidence="3" id="KW-1185">Reference proteome</keyword>